<dbReference type="EMBL" id="CM007385">
    <property type="protein sequence ID" value="ONK69682.1"/>
    <property type="molecule type" value="Genomic_DNA"/>
</dbReference>
<evidence type="ECO:0000256" key="1">
    <source>
        <dbReference type="SAM" id="MobiDB-lite"/>
    </source>
</evidence>
<sequence length="71" mass="7448">MRLGLPLDPVDVEQGANGGDKGRIGREPKVVPVGGEKRYGRQAFVTTIEQSSRTRTATAGRRGGRDGGGVV</sequence>
<dbReference type="Proteomes" id="UP000243459">
    <property type="component" value="Chromosome 5"/>
</dbReference>
<keyword evidence="3" id="KW-1185">Reference proteome</keyword>
<dbReference type="AlphaFoldDB" id="A0A5P1EUL7"/>
<reference evidence="3" key="1">
    <citation type="journal article" date="2017" name="Nat. Commun.">
        <title>The asparagus genome sheds light on the origin and evolution of a young Y chromosome.</title>
        <authorList>
            <person name="Harkess A."/>
            <person name="Zhou J."/>
            <person name="Xu C."/>
            <person name="Bowers J.E."/>
            <person name="Van der Hulst R."/>
            <person name="Ayyampalayam S."/>
            <person name="Mercati F."/>
            <person name="Riccardi P."/>
            <person name="McKain M.R."/>
            <person name="Kakrana A."/>
            <person name="Tang H."/>
            <person name="Ray J."/>
            <person name="Groenendijk J."/>
            <person name="Arikit S."/>
            <person name="Mathioni S.M."/>
            <person name="Nakano M."/>
            <person name="Shan H."/>
            <person name="Telgmann-Rauber A."/>
            <person name="Kanno A."/>
            <person name="Yue Z."/>
            <person name="Chen H."/>
            <person name="Li W."/>
            <person name="Chen Y."/>
            <person name="Xu X."/>
            <person name="Zhang Y."/>
            <person name="Luo S."/>
            <person name="Chen H."/>
            <person name="Gao J."/>
            <person name="Mao Z."/>
            <person name="Pires J.C."/>
            <person name="Luo M."/>
            <person name="Kudrna D."/>
            <person name="Wing R.A."/>
            <person name="Meyers B.C."/>
            <person name="Yi K."/>
            <person name="Kong H."/>
            <person name="Lavrijsen P."/>
            <person name="Sunseri F."/>
            <person name="Falavigna A."/>
            <person name="Ye Y."/>
            <person name="Leebens-Mack J.H."/>
            <person name="Chen G."/>
        </authorList>
    </citation>
    <scope>NUCLEOTIDE SEQUENCE [LARGE SCALE GENOMIC DNA]</scope>
    <source>
        <strain evidence="3">cv. DH0086</strain>
    </source>
</reference>
<dbReference type="Gramene" id="ONK69682">
    <property type="protein sequence ID" value="ONK69682"/>
    <property type="gene ID" value="A4U43_C05F25620"/>
</dbReference>
<gene>
    <name evidence="2" type="ORF">A4U43_C05F25620</name>
</gene>
<evidence type="ECO:0000313" key="2">
    <source>
        <dbReference type="EMBL" id="ONK69682.1"/>
    </source>
</evidence>
<feature type="compositionally biased region" description="Basic and acidic residues" evidence="1">
    <location>
        <begin position="20"/>
        <end position="31"/>
    </location>
</feature>
<name>A0A5P1EUL7_ASPOF</name>
<accession>A0A5P1EUL7</accession>
<organism evidence="2 3">
    <name type="scientific">Asparagus officinalis</name>
    <name type="common">Garden asparagus</name>
    <dbReference type="NCBI Taxonomy" id="4686"/>
    <lineage>
        <taxon>Eukaryota</taxon>
        <taxon>Viridiplantae</taxon>
        <taxon>Streptophyta</taxon>
        <taxon>Embryophyta</taxon>
        <taxon>Tracheophyta</taxon>
        <taxon>Spermatophyta</taxon>
        <taxon>Magnoliopsida</taxon>
        <taxon>Liliopsida</taxon>
        <taxon>Asparagales</taxon>
        <taxon>Asparagaceae</taxon>
        <taxon>Asparagoideae</taxon>
        <taxon>Asparagus</taxon>
    </lineage>
</organism>
<feature type="region of interest" description="Disordered" evidence="1">
    <location>
        <begin position="49"/>
        <end position="71"/>
    </location>
</feature>
<evidence type="ECO:0000313" key="3">
    <source>
        <dbReference type="Proteomes" id="UP000243459"/>
    </source>
</evidence>
<protein>
    <submittedName>
        <fullName evidence="2">Uncharacterized protein</fullName>
    </submittedName>
</protein>
<proteinExistence type="predicted"/>
<feature type="region of interest" description="Disordered" evidence="1">
    <location>
        <begin position="1"/>
        <end position="31"/>
    </location>
</feature>